<evidence type="ECO:0000313" key="1">
    <source>
        <dbReference type="EMBL" id="KGN92425.1"/>
    </source>
</evidence>
<keyword evidence="2" id="KW-1185">Reference proteome</keyword>
<comment type="caution">
    <text evidence="1">The sequence shown here is derived from an EMBL/GenBank/DDBJ whole genome shotgun (WGS) entry which is preliminary data.</text>
</comment>
<name>A0ABR4XKT3_9PORP</name>
<gene>
    <name evidence="1" type="ORF">HQ43_05230</name>
</gene>
<protein>
    <submittedName>
        <fullName evidence="1">Uncharacterized protein</fullName>
    </submittedName>
</protein>
<reference evidence="1 2" key="1">
    <citation type="submission" date="2014-08" db="EMBL/GenBank/DDBJ databases">
        <title>Porphyromonas canoris strain:OH2762 Genome sequencing.</title>
        <authorList>
            <person name="Wallis C."/>
            <person name="Deusch O."/>
            <person name="O'Flynn C."/>
            <person name="Davis I."/>
            <person name="Jospin G."/>
            <person name="Darling A.E."/>
            <person name="Coil D.A."/>
            <person name="Alexiev A."/>
            <person name="Horsfall A."/>
            <person name="Kirkwood N."/>
            <person name="Harris S."/>
            <person name="Eisen J.A."/>
        </authorList>
    </citation>
    <scope>NUCLEOTIDE SEQUENCE [LARGE SCALE GENOMIC DNA]</scope>
    <source>
        <strain evidence="2">COT-108 OH2762</strain>
    </source>
</reference>
<proteinExistence type="predicted"/>
<evidence type="ECO:0000313" key="2">
    <source>
        <dbReference type="Proteomes" id="UP000030101"/>
    </source>
</evidence>
<dbReference type="Proteomes" id="UP000030101">
    <property type="component" value="Unassembled WGS sequence"/>
</dbReference>
<dbReference type="EMBL" id="JQZV01000010">
    <property type="protein sequence ID" value="KGN92425.1"/>
    <property type="molecule type" value="Genomic_DNA"/>
</dbReference>
<sequence>MSATVTSDEISIEDYFEFEKLVSFNFVSLLRSINVISKRILLCDVGITPFITKVSNLFLPPLVFQLEEYGLPRMLSRKLHNSRVIDLERVDISINDVLDEFLKV</sequence>
<organism evidence="1 2">
    <name type="scientific">Porphyromonas canoris</name>
    <dbReference type="NCBI Taxonomy" id="36875"/>
    <lineage>
        <taxon>Bacteria</taxon>
        <taxon>Pseudomonadati</taxon>
        <taxon>Bacteroidota</taxon>
        <taxon>Bacteroidia</taxon>
        <taxon>Bacteroidales</taxon>
        <taxon>Porphyromonadaceae</taxon>
        <taxon>Porphyromonas</taxon>
    </lineage>
</organism>
<accession>A0ABR4XKT3</accession>